<keyword evidence="2" id="KW-1185">Reference proteome</keyword>
<protein>
    <submittedName>
        <fullName evidence="1">Beta-glucosidase</fullName>
    </submittedName>
</protein>
<dbReference type="InterPro" id="IPR017853">
    <property type="entry name" value="GH"/>
</dbReference>
<dbReference type="SUPFAM" id="SSF51445">
    <property type="entry name" value="(Trans)glycosidases"/>
    <property type="match status" value="1"/>
</dbReference>
<organism evidence="1 2">
    <name type="scientific">Georhizobium profundi</name>
    <dbReference type="NCBI Taxonomy" id="2341112"/>
    <lineage>
        <taxon>Bacteria</taxon>
        <taxon>Pseudomonadati</taxon>
        <taxon>Pseudomonadota</taxon>
        <taxon>Alphaproteobacteria</taxon>
        <taxon>Hyphomicrobiales</taxon>
        <taxon>Rhizobiaceae</taxon>
        <taxon>Georhizobium</taxon>
    </lineage>
</organism>
<dbReference type="EMBL" id="CP032509">
    <property type="protein sequence ID" value="AZN73287.1"/>
    <property type="molecule type" value="Genomic_DNA"/>
</dbReference>
<evidence type="ECO:0000313" key="2">
    <source>
        <dbReference type="Proteomes" id="UP000268192"/>
    </source>
</evidence>
<reference evidence="1 2" key="1">
    <citation type="submission" date="2018-09" db="EMBL/GenBank/DDBJ databases">
        <title>Marinorhizobium profundi gen. nov., sp. nov., isolated from a deep-sea sediment sample from the New Britain Trench and proposal of Marinorhizobiaceae fam. nov. in the order Rhizobiales of the class Alphaproteobacteria.</title>
        <authorList>
            <person name="Cao J."/>
        </authorList>
    </citation>
    <scope>NUCLEOTIDE SEQUENCE [LARGE SCALE GENOMIC DNA]</scope>
    <source>
        <strain evidence="1 2">WS11</strain>
    </source>
</reference>
<dbReference type="KEGG" id="abaw:D5400_20105"/>
<name>A0A3S9B8Q8_9HYPH</name>
<evidence type="ECO:0000313" key="1">
    <source>
        <dbReference type="EMBL" id="AZN73287.1"/>
    </source>
</evidence>
<accession>A0A3S9B8Q8</accession>
<proteinExistence type="predicted"/>
<dbReference type="Gene3D" id="3.20.20.80">
    <property type="entry name" value="Glycosidases"/>
    <property type="match status" value="1"/>
</dbReference>
<dbReference type="Proteomes" id="UP000268192">
    <property type="component" value="Chromosome"/>
</dbReference>
<sequence>MFASFFQAGFECSTHRRADGNRLDLLQATGHAAHCLADYRQVKSLGMKTVRDGVRWHLIEAAGSTGRTWDSFLPMLRASRETGVEVIWDLMHYGWPDDVDIWKPDFVRRFAAFAAATARLVRSETDRVPFYCPINEISFFSWAGGDSALMNPMAEGRSFELKVQLVRAALEATEAIRAVDPRARFLYCDPVVRIFPKPDHPDDVQHAIGYENAQYQAWDMLSGALWPQLGGDPSFLDIVGVNYYPNNQWYYEGEALHQGHPLRVPFSTILADVAARYGRPVVVSETGAEADQRAGWFTMIADEVERALFDGIDVQGICLYPIIDHVGWDDERACESGLLSIEMSDGARRTHAPLEQVLHAQRQRLPLW</sequence>
<gene>
    <name evidence="1" type="ORF">D5400_20105</name>
</gene>
<dbReference type="AlphaFoldDB" id="A0A3S9B8Q8"/>